<dbReference type="InterPro" id="IPR049943">
    <property type="entry name" value="Ser_HO-MeTrfase-like"/>
</dbReference>
<dbReference type="Gene3D" id="3.40.640.10">
    <property type="entry name" value="Type I PLP-dependent aspartate aminotransferase-like (Major domain)"/>
    <property type="match status" value="1"/>
</dbReference>
<evidence type="ECO:0000256" key="2">
    <source>
        <dbReference type="ARBA" id="ARBA00022898"/>
    </source>
</evidence>
<dbReference type="Proteomes" id="UP000317977">
    <property type="component" value="Unassembled WGS sequence"/>
</dbReference>
<dbReference type="GO" id="GO:0005737">
    <property type="term" value="C:cytoplasm"/>
    <property type="evidence" value="ECO:0007669"/>
    <property type="project" value="TreeGrafter"/>
</dbReference>
<dbReference type="InterPro" id="IPR039429">
    <property type="entry name" value="SHMT-like_dom"/>
</dbReference>
<organism evidence="4 5">
    <name type="scientific">Rubripirellula reticaptiva</name>
    <dbReference type="NCBI Taxonomy" id="2528013"/>
    <lineage>
        <taxon>Bacteria</taxon>
        <taxon>Pseudomonadati</taxon>
        <taxon>Planctomycetota</taxon>
        <taxon>Planctomycetia</taxon>
        <taxon>Pirellulales</taxon>
        <taxon>Pirellulaceae</taxon>
        <taxon>Rubripirellula</taxon>
    </lineage>
</organism>
<comment type="cofactor">
    <cofactor evidence="1">
        <name>pyridoxal 5'-phosphate</name>
        <dbReference type="ChEBI" id="CHEBI:597326"/>
    </cofactor>
</comment>
<keyword evidence="2" id="KW-0663">Pyridoxal phosphate</keyword>
<accession>A0A5C6F760</accession>
<dbReference type="GO" id="GO:0033806">
    <property type="term" value="F:fluorothreonine transaldolase activity"/>
    <property type="evidence" value="ECO:0007669"/>
    <property type="project" value="UniProtKB-EC"/>
</dbReference>
<dbReference type="AlphaFoldDB" id="A0A5C6F760"/>
<dbReference type="GO" id="GO:0004372">
    <property type="term" value="F:glycine hydroxymethyltransferase activity"/>
    <property type="evidence" value="ECO:0007669"/>
    <property type="project" value="TreeGrafter"/>
</dbReference>
<evidence type="ECO:0000256" key="1">
    <source>
        <dbReference type="ARBA" id="ARBA00001933"/>
    </source>
</evidence>
<reference evidence="4 5" key="1">
    <citation type="submission" date="2019-02" db="EMBL/GenBank/DDBJ databases">
        <title>Deep-cultivation of Planctomycetes and their phenomic and genomic characterization uncovers novel biology.</title>
        <authorList>
            <person name="Wiegand S."/>
            <person name="Jogler M."/>
            <person name="Boedeker C."/>
            <person name="Pinto D."/>
            <person name="Vollmers J."/>
            <person name="Rivas-Marin E."/>
            <person name="Kohn T."/>
            <person name="Peeters S.H."/>
            <person name="Heuer A."/>
            <person name="Rast P."/>
            <person name="Oberbeckmann S."/>
            <person name="Bunk B."/>
            <person name="Jeske O."/>
            <person name="Meyerdierks A."/>
            <person name="Storesund J.E."/>
            <person name="Kallscheuer N."/>
            <person name="Luecker S."/>
            <person name="Lage O.M."/>
            <person name="Pohl T."/>
            <person name="Merkel B.J."/>
            <person name="Hornburger P."/>
            <person name="Mueller R.-W."/>
            <person name="Bruemmer F."/>
            <person name="Labrenz M."/>
            <person name="Spormann A.M."/>
            <person name="Op Den Camp H."/>
            <person name="Overmann J."/>
            <person name="Amann R."/>
            <person name="Jetten M.S.M."/>
            <person name="Mascher T."/>
            <person name="Medema M.H."/>
            <person name="Devos D.P."/>
            <person name="Kaster A.-K."/>
            <person name="Ovreas L."/>
            <person name="Rohde M."/>
            <person name="Galperin M.Y."/>
            <person name="Jogler C."/>
        </authorList>
    </citation>
    <scope>NUCLEOTIDE SEQUENCE [LARGE SCALE GENOMIC DNA]</scope>
    <source>
        <strain evidence="4 5">Poly59</strain>
    </source>
</reference>
<dbReference type="SUPFAM" id="SSF53383">
    <property type="entry name" value="PLP-dependent transferases"/>
    <property type="match status" value="1"/>
</dbReference>
<dbReference type="RefSeq" id="WP_186776161.1">
    <property type="nucleotide sequence ID" value="NZ_SJPX01000002.1"/>
</dbReference>
<dbReference type="InterPro" id="IPR015424">
    <property type="entry name" value="PyrdxlP-dep_Trfase"/>
</dbReference>
<dbReference type="InterPro" id="IPR015422">
    <property type="entry name" value="PyrdxlP-dep_Trfase_small"/>
</dbReference>
<dbReference type="GO" id="GO:0046653">
    <property type="term" value="P:tetrahydrofolate metabolic process"/>
    <property type="evidence" value="ECO:0007669"/>
    <property type="project" value="TreeGrafter"/>
</dbReference>
<dbReference type="EC" id="2.2.1.8" evidence="4"/>
<dbReference type="PANTHER" id="PTHR11680">
    <property type="entry name" value="SERINE HYDROXYMETHYLTRANSFERASE"/>
    <property type="match status" value="1"/>
</dbReference>
<protein>
    <submittedName>
        <fullName evidence="4">Fluorothreonine transaldolase</fullName>
        <ecNumber evidence="4">2.2.1.8</ecNumber>
    </submittedName>
</protein>
<dbReference type="EMBL" id="SJPX01000002">
    <property type="protein sequence ID" value="TWU55936.1"/>
    <property type="molecule type" value="Genomic_DNA"/>
</dbReference>
<dbReference type="GO" id="GO:0019264">
    <property type="term" value="P:glycine biosynthetic process from serine"/>
    <property type="evidence" value="ECO:0007669"/>
    <property type="project" value="TreeGrafter"/>
</dbReference>
<comment type="caution">
    <text evidence="4">The sequence shown here is derived from an EMBL/GenBank/DDBJ whole genome shotgun (WGS) entry which is preliminary data.</text>
</comment>
<keyword evidence="4" id="KW-0808">Transferase</keyword>
<evidence type="ECO:0000259" key="3">
    <source>
        <dbReference type="Pfam" id="PF00464"/>
    </source>
</evidence>
<evidence type="ECO:0000313" key="5">
    <source>
        <dbReference type="Proteomes" id="UP000317977"/>
    </source>
</evidence>
<feature type="domain" description="Serine hydroxymethyltransferase-like" evidence="3">
    <location>
        <begin position="72"/>
        <end position="358"/>
    </location>
</feature>
<dbReference type="Gene3D" id="3.90.1150.10">
    <property type="entry name" value="Aspartate Aminotransferase, domain 1"/>
    <property type="match status" value="1"/>
</dbReference>
<evidence type="ECO:0000313" key="4">
    <source>
        <dbReference type="EMBL" id="TWU55936.1"/>
    </source>
</evidence>
<proteinExistence type="predicted"/>
<gene>
    <name evidence="4" type="ORF">Poly59_22390</name>
</gene>
<dbReference type="GO" id="GO:0030170">
    <property type="term" value="F:pyridoxal phosphate binding"/>
    <property type="evidence" value="ECO:0007669"/>
    <property type="project" value="TreeGrafter"/>
</dbReference>
<keyword evidence="5" id="KW-1185">Reference proteome</keyword>
<dbReference type="Pfam" id="PF00464">
    <property type="entry name" value="SHMT"/>
    <property type="match status" value="1"/>
</dbReference>
<sequence>MAIRLIPTEGLMSKLQREMYLSVQCGRYLHAPPENLDKAIAYPDIHHLQSVFSETCEVIARVLKGNYVCPDFLSGLQAMQLVVASFSTPGDLVLSISEEHGGHASTASIVKDLGRQSASLPFDPEKHQIATESLDPEEDPALVLVDHSNVLRSHDYVELADQYPDAILAVDISQVMALVASGDFPNPLDSGADLIFGSTHKSMNGPQKAIAVTRNDAVFRNLQETVDIHISNNHPASVAALGICFSEFELFGFEYGAMLLHCARALSHQLDRNGITVYGRFNGEFTSTQHVWIDVEKCTKLTAIEAVQTLHSVGLIVNTLYLPTGGESGAGAKGLRLGTTEVARLGMGPDEMGLIAEAIADALLSRVSLDDIRERMLQLRERFQRVEFCTDALGQRH</sequence>
<name>A0A5C6F760_9BACT</name>
<dbReference type="InterPro" id="IPR015421">
    <property type="entry name" value="PyrdxlP-dep_Trfase_major"/>
</dbReference>
<dbReference type="PANTHER" id="PTHR11680:SF35">
    <property type="entry name" value="SERINE HYDROXYMETHYLTRANSFERASE 1"/>
    <property type="match status" value="1"/>
</dbReference>